<evidence type="ECO:0000256" key="6">
    <source>
        <dbReference type="ARBA" id="ARBA00023136"/>
    </source>
</evidence>
<organism evidence="9 10">
    <name type="scientific">Bdellovibrio reynosensis</name>
    <dbReference type="NCBI Taxonomy" id="2835041"/>
    <lineage>
        <taxon>Bacteria</taxon>
        <taxon>Pseudomonadati</taxon>
        <taxon>Bdellovibrionota</taxon>
        <taxon>Bdellovibrionia</taxon>
        <taxon>Bdellovibrionales</taxon>
        <taxon>Pseudobdellovibrionaceae</taxon>
        <taxon>Bdellovibrio</taxon>
    </lineage>
</organism>
<evidence type="ECO:0000256" key="3">
    <source>
        <dbReference type="ARBA" id="ARBA00022475"/>
    </source>
</evidence>
<dbReference type="EMBL" id="CP093442">
    <property type="protein sequence ID" value="UOF02300.1"/>
    <property type="molecule type" value="Genomic_DNA"/>
</dbReference>
<reference evidence="9" key="1">
    <citation type="submission" date="2022-03" db="EMBL/GenBank/DDBJ databases">
        <title>Genome Identification and Characterization of new species Bdellovibrio reynosense LBG001 sp. nov. from a Mexico soil sample.</title>
        <authorList>
            <person name="Camilli A."/>
            <person name="Ajao Y."/>
            <person name="Guo X."/>
        </authorList>
    </citation>
    <scope>NUCLEOTIDE SEQUENCE</scope>
    <source>
        <strain evidence="9">LBG001</strain>
    </source>
</reference>
<dbReference type="Gene3D" id="3.30.420.270">
    <property type="match status" value="1"/>
</dbReference>
<accession>A0ABY4CBI4</accession>
<evidence type="ECO:0000313" key="10">
    <source>
        <dbReference type="Proteomes" id="UP000830116"/>
    </source>
</evidence>
<sequence>MKTSSFTKVNQVRSPLSDIQSLKPGMKSKKGKFQDLALALPLTSLIDAFSIIVIYLLIGTQNSGMETTIPSKMSLPTASHSVGIEKETPILSIQKGVYRLNDEVVQKKDLGQKLAELKKKSEEKSVALLVQADQEMAYEDLDPLLKASSLSGIEKMKFAVVPAQ</sequence>
<keyword evidence="10" id="KW-1185">Reference proteome</keyword>
<keyword evidence="6 8" id="KW-0472">Membrane</keyword>
<dbReference type="InterPro" id="IPR003400">
    <property type="entry name" value="ExbD"/>
</dbReference>
<dbReference type="Proteomes" id="UP000830116">
    <property type="component" value="Chromosome"/>
</dbReference>
<comment type="similarity">
    <text evidence="2 7">Belongs to the ExbD/TolR family.</text>
</comment>
<dbReference type="RefSeq" id="WP_243539435.1">
    <property type="nucleotide sequence ID" value="NZ_CP093442.1"/>
</dbReference>
<protein>
    <submittedName>
        <fullName evidence="9">Biopolymer transporter ExbD</fullName>
    </submittedName>
</protein>
<proteinExistence type="inferred from homology"/>
<keyword evidence="7" id="KW-0653">Protein transport</keyword>
<keyword evidence="5 8" id="KW-1133">Transmembrane helix</keyword>
<evidence type="ECO:0000256" key="8">
    <source>
        <dbReference type="SAM" id="Phobius"/>
    </source>
</evidence>
<evidence type="ECO:0000256" key="2">
    <source>
        <dbReference type="ARBA" id="ARBA00005811"/>
    </source>
</evidence>
<name>A0ABY4CBI4_9BACT</name>
<gene>
    <name evidence="9" type="ORF">MNR06_04965</name>
</gene>
<keyword evidence="3" id="KW-1003">Cell membrane</keyword>
<comment type="subcellular location">
    <subcellularLocation>
        <location evidence="1">Cell membrane</location>
        <topology evidence="1">Single-pass membrane protein</topology>
    </subcellularLocation>
    <subcellularLocation>
        <location evidence="7">Cell membrane</location>
        <topology evidence="7">Single-pass type II membrane protein</topology>
    </subcellularLocation>
</comment>
<keyword evidence="4 7" id="KW-0812">Transmembrane</keyword>
<evidence type="ECO:0000256" key="4">
    <source>
        <dbReference type="ARBA" id="ARBA00022692"/>
    </source>
</evidence>
<evidence type="ECO:0000313" key="9">
    <source>
        <dbReference type="EMBL" id="UOF02300.1"/>
    </source>
</evidence>
<evidence type="ECO:0000256" key="5">
    <source>
        <dbReference type="ARBA" id="ARBA00022989"/>
    </source>
</evidence>
<feature type="transmembrane region" description="Helical" evidence="8">
    <location>
        <begin position="36"/>
        <end position="58"/>
    </location>
</feature>
<evidence type="ECO:0000256" key="7">
    <source>
        <dbReference type="RuleBase" id="RU003879"/>
    </source>
</evidence>
<dbReference type="Pfam" id="PF02472">
    <property type="entry name" value="ExbD"/>
    <property type="match status" value="1"/>
</dbReference>
<keyword evidence="7" id="KW-0813">Transport</keyword>
<evidence type="ECO:0000256" key="1">
    <source>
        <dbReference type="ARBA" id="ARBA00004162"/>
    </source>
</evidence>